<evidence type="ECO:0000256" key="5">
    <source>
        <dbReference type="RuleBase" id="RU000682"/>
    </source>
</evidence>
<dbReference type="PROSITE" id="PS00027">
    <property type="entry name" value="HOMEOBOX_1"/>
    <property type="match status" value="1"/>
</dbReference>
<keyword evidence="3 5" id="KW-0371">Homeobox</keyword>
<dbReference type="PRINTS" id="PR00024">
    <property type="entry name" value="HOMEOBOX"/>
</dbReference>
<keyword evidence="4 5" id="KW-0539">Nucleus</keyword>
<dbReference type="SUPFAM" id="SSF46689">
    <property type="entry name" value="Homeodomain-like"/>
    <property type="match status" value="1"/>
</dbReference>
<dbReference type="OrthoDB" id="6159439at2759"/>
<dbReference type="GO" id="GO:0000981">
    <property type="term" value="F:DNA-binding transcription factor activity, RNA polymerase II-specific"/>
    <property type="evidence" value="ECO:0007669"/>
    <property type="project" value="InterPro"/>
</dbReference>
<evidence type="ECO:0000256" key="4">
    <source>
        <dbReference type="ARBA" id="ARBA00023242"/>
    </source>
</evidence>
<dbReference type="CDD" id="cd00086">
    <property type="entry name" value="homeodomain"/>
    <property type="match status" value="1"/>
</dbReference>
<dbReference type="Pfam" id="PF00046">
    <property type="entry name" value="Homeodomain"/>
    <property type="match status" value="1"/>
</dbReference>
<evidence type="ECO:0000259" key="7">
    <source>
        <dbReference type="SMART" id="SM00389"/>
    </source>
</evidence>
<dbReference type="EMBL" id="OU893348">
    <property type="protein sequence ID" value="CAG9787276.1"/>
    <property type="molecule type" value="Genomic_DNA"/>
</dbReference>
<protein>
    <recommendedName>
        <fullName evidence="7">Homeobox domain-containing protein</fullName>
    </recommendedName>
</protein>
<comment type="subcellular location">
    <subcellularLocation>
        <location evidence="1 5">Nucleus</location>
    </subcellularLocation>
</comment>
<feature type="compositionally biased region" description="Polar residues" evidence="6">
    <location>
        <begin position="1"/>
        <end position="14"/>
    </location>
</feature>
<dbReference type="InterPro" id="IPR017970">
    <property type="entry name" value="Homeobox_CS"/>
</dbReference>
<keyword evidence="2 5" id="KW-0238">DNA-binding</keyword>
<evidence type="ECO:0000313" key="9">
    <source>
        <dbReference type="Proteomes" id="UP001153714"/>
    </source>
</evidence>
<dbReference type="InterPro" id="IPR009057">
    <property type="entry name" value="Homeodomain-like_sf"/>
</dbReference>
<feature type="region of interest" description="Disordered" evidence="6">
    <location>
        <begin position="309"/>
        <end position="356"/>
    </location>
</feature>
<name>A0A9N9R164_9NEOP</name>
<dbReference type="PANTHER" id="PTHR45664:SF12">
    <property type="entry name" value="PANCREAS_DUODENUM HOMEOBOX PROTEIN 1"/>
    <property type="match status" value="1"/>
</dbReference>
<accession>A0A9N9R164</accession>
<reference evidence="8" key="1">
    <citation type="submission" date="2021-12" db="EMBL/GenBank/DDBJ databases">
        <authorList>
            <person name="King R."/>
        </authorList>
    </citation>
    <scope>NUCLEOTIDE SEQUENCE</scope>
</reference>
<keyword evidence="9" id="KW-1185">Reference proteome</keyword>
<dbReference type="Proteomes" id="UP001153714">
    <property type="component" value="Chromosome 17"/>
</dbReference>
<feature type="domain" description="Homeobox" evidence="7">
    <location>
        <begin position="254"/>
        <end position="316"/>
    </location>
</feature>
<dbReference type="AlphaFoldDB" id="A0A9N9R164"/>
<feature type="compositionally biased region" description="Low complexity" evidence="6">
    <location>
        <begin position="535"/>
        <end position="551"/>
    </location>
</feature>
<dbReference type="InterPro" id="IPR020479">
    <property type="entry name" value="HD_metazoa"/>
</dbReference>
<evidence type="ECO:0000256" key="6">
    <source>
        <dbReference type="SAM" id="MobiDB-lite"/>
    </source>
</evidence>
<dbReference type="GO" id="GO:0000978">
    <property type="term" value="F:RNA polymerase II cis-regulatory region sequence-specific DNA binding"/>
    <property type="evidence" value="ECO:0007669"/>
    <property type="project" value="TreeGrafter"/>
</dbReference>
<dbReference type="InterPro" id="IPR001356">
    <property type="entry name" value="HD"/>
</dbReference>
<gene>
    <name evidence="8" type="ORF">DIATSA_LOCUS5168</name>
</gene>
<dbReference type="PANTHER" id="PTHR45664">
    <property type="entry name" value="PROTEIN ZERKNUELLT 1-RELATED"/>
    <property type="match status" value="1"/>
</dbReference>
<reference evidence="8" key="2">
    <citation type="submission" date="2022-10" db="EMBL/GenBank/DDBJ databases">
        <authorList>
            <consortium name="ENA_rothamsted_submissions"/>
            <consortium name="culmorum"/>
            <person name="King R."/>
        </authorList>
    </citation>
    <scope>NUCLEOTIDE SEQUENCE</scope>
</reference>
<dbReference type="SMART" id="SM00389">
    <property type="entry name" value="HOX"/>
    <property type="match status" value="1"/>
</dbReference>
<feature type="region of interest" description="Disordered" evidence="6">
    <location>
        <begin position="1"/>
        <end position="23"/>
    </location>
</feature>
<evidence type="ECO:0000256" key="1">
    <source>
        <dbReference type="ARBA" id="ARBA00004123"/>
    </source>
</evidence>
<feature type="compositionally biased region" description="Low complexity" evidence="6">
    <location>
        <begin position="318"/>
        <end position="331"/>
    </location>
</feature>
<sequence>MSTSSGTPPSLNTEQDLEDSGDTCVPKFRSAVVPNYNSLDVAQKLDYKSNTVTSHGVEDILSISGVSYSVSETTFHENKAEVLSISNSFVQDYNSRDSTSFSIQDILGLQQPYNNVNHQEESEPKYGYELAHYENISNSSYNNNGSGTEELGPEECADKLVDAFDTTSIPVRSHIIYNRNFAANEPVSSCNINNGLDNEVVKDPGKVNDLQDSSFSSQNSIWNNKIPTTASLIATTPSISSDMSTESTYSKGFTKRARTAYTSSQLVELENEFHQNRYLCRPRRIELANYLQLSERQIKIWFQNRRMKYKKDNKHNKPSSSVDDNSPSSSKELSPGQDHKMSHGRSCSGHDRHRRLLNDGHANHKSFLSANETLSRPPDYSAVGALKSVIKGPQNTIELPSYTPSLSYSSYYTAGTNRVGYSSMSDVYRYSNDESLQPNTLSSLTSDSYVPNGVLKLNDDIPRYPTGSSYYNTIPPGVGLQPAVADNYGFSSTVPQLATTSYEDSVLSSRSSTLPLTTDPYFSYLSVPDPSNQQTSTTSDSKYSSSSFISL</sequence>
<evidence type="ECO:0000256" key="3">
    <source>
        <dbReference type="ARBA" id="ARBA00023155"/>
    </source>
</evidence>
<proteinExistence type="predicted"/>
<evidence type="ECO:0000256" key="2">
    <source>
        <dbReference type="ARBA" id="ARBA00023125"/>
    </source>
</evidence>
<dbReference type="GO" id="GO:0045944">
    <property type="term" value="P:positive regulation of transcription by RNA polymerase II"/>
    <property type="evidence" value="ECO:0007669"/>
    <property type="project" value="UniProtKB-ARBA"/>
</dbReference>
<organism evidence="8 9">
    <name type="scientific">Diatraea saccharalis</name>
    <name type="common">sugarcane borer</name>
    <dbReference type="NCBI Taxonomy" id="40085"/>
    <lineage>
        <taxon>Eukaryota</taxon>
        <taxon>Metazoa</taxon>
        <taxon>Ecdysozoa</taxon>
        <taxon>Arthropoda</taxon>
        <taxon>Hexapoda</taxon>
        <taxon>Insecta</taxon>
        <taxon>Pterygota</taxon>
        <taxon>Neoptera</taxon>
        <taxon>Endopterygota</taxon>
        <taxon>Lepidoptera</taxon>
        <taxon>Glossata</taxon>
        <taxon>Ditrysia</taxon>
        <taxon>Pyraloidea</taxon>
        <taxon>Crambidae</taxon>
        <taxon>Crambinae</taxon>
        <taxon>Diatraea</taxon>
    </lineage>
</organism>
<evidence type="ECO:0000313" key="8">
    <source>
        <dbReference type="EMBL" id="CAG9787276.1"/>
    </source>
</evidence>
<dbReference type="Gene3D" id="1.10.10.60">
    <property type="entry name" value="Homeodomain-like"/>
    <property type="match status" value="1"/>
</dbReference>
<dbReference type="GO" id="GO:0005634">
    <property type="term" value="C:nucleus"/>
    <property type="evidence" value="ECO:0007669"/>
    <property type="project" value="UniProtKB-SubCell"/>
</dbReference>
<feature type="region of interest" description="Disordered" evidence="6">
    <location>
        <begin position="527"/>
        <end position="551"/>
    </location>
</feature>